<dbReference type="EMBL" id="GBRH01275218">
    <property type="protein sequence ID" value="JAD22677.1"/>
    <property type="molecule type" value="Transcribed_RNA"/>
</dbReference>
<evidence type="ECO:0000313" key="2">
    <source>
        <dbReference type="EMBL" id="JAD22677.1"/>
    </source>
</evidence>
<name>A0A0A8YJC3_ARUDO</name>
<sequence>MANKRSHHVRSQGLEITTLIGEK</sequence>
<accession>A0A0A8YJC3</accession>
<dbReference type="AlphaFoldDB" id="A0A0A8YJC3"/>
<evidence type="ECO:0000256" key="1">
    <source>
        <dbReference type="SAM" id="MobiDB-lite"/>
    </source>
</evidence>
<feature type="region of interest" description="Disordered" evidence="1">
    <location>
        <begin position="1"/>
        <end position="23"/>
    </location>
</feature>
<protein>
    <submittedName>
        <fullName evidence="2">Uncharacterized protein</fullName>
    </submittedName>
</protein>
<reference evidence="2" key="1">
    <citation type="submission" date="2014-09" db="EMBL/GenBank/DDBJ databases">
        <authorList>
            <person name="Magalhaes I.L.F."/>
            <person name="Oliveira U."/>
            <person name="Santos F.R."/>
            <person name="Vidigal T.H.D.A."/>
            <person name="Brescovit A.D."/>
            <person name="Santos A.J."/>
        </authorList>
    </citation>
    <scope>NUCLEOTIDE SEQUENCE</scope>
    <source>
        <tissue evidence="2">Shoot tissue taken approximately 20 cm above the soil surface</tissue>
    </source>
</reference>
<reference evidence="2" key="2">
    <citation type="journal article" date="2015" name="Data Brief">
        <title>Shoot transcriptome of the giant reed, Arundo donax.</title>
        <authorList>
            <person name="Barrero R.A."/>
            <person name="Guerrero F.D."/>
            <person name="Moolhuijzen P."/>
            <person name="Goolsby J.A."/>
            <person name="Tidwell J."/>
            <person name="Bellgard S.E."/>
            <person name="Bellgard M.I."/>
        </authorList>
    </citation>
    <scope>NUCLEOTIDE SEQUENCE</scope>
    <source>
        <tissue evidence="2">Shoot tissue taken approximately 20 cm above the soil surface</tissue>
    </source>
</reference>
<feature type="compositionally biased region" description="Basic residues" evidence="1">
    <location>
        <begin position="1"/>
        <end position="10"/>
    </location>
</feature>
<proteinExistence type="predicted"/>
<organism evidence="2">
    <name type="scientific">Arundo donax</name>
    <name type="common">Giant reed</name>
    <name type="synonym">Donax arundinaceus</name>
    <dbReference type="NCBI Taxonomy" id="35708"/>
    <lineage>
        <taxon>Eukaryota</taxon>
        <taxon>Viridiplantae</taxon>
        <taxon>Streptophyta</taxon>
        <taxon>Embryophyta</taxon>
        <taxon>Tracheophyta</taxon>
        <taxon>Spermatophyta</taxon>
        <taxon>Magnoliopsida</taxon>
        <taxon>Liliopsida</taxon>
        <taxon>Poales</taxon>
        <taxon>Poaceae</taxon>
        <taxon>PACMAD clade</taxon>
        <taxon>Arundinoideae</taxon>
        <taxon>Arundineae</taxon>
        <taxon>Arundo</taxon>
    </lineage>
</organism>